<evidence type="ECO:0000313" key="3">
    <source>
        <dbReference type="EMBL" id="ASQ29913.1"/>
    </source>
</evidence>
<evidence type="ECO:0000256" key="2">
    <source>
        <dbReference type="RuleBase" id="RU363015"/>
    </source>
</evidence>
<dbReference type="PANTHER" id="PTHR43393:SF3">
    <property type="entry name" value="LYSINE DECARBOXYLASE-LIKE PROTEIN"/>
    <property type="match status" value="1"/>
</dbReference>
<dbReference type="AlphaFoldDB" id="A0A222MVD5"/>
<dbReference type="SUPFAM" id="SSF102405">
    <property type="entry name" value="MCP/YpsA-like"/>
    <property type="match status" value="1"/>
</dbReference>
<evidence type="ECO:0000256" key="1">
    <source>
        <dbReference type="ARBA" id="ARBA00000274"/>
    </source>
</evidence>
<keyword evidence="2" id="KW-0378">Hydrolase</keyword>
<protein>
    <recommendedName>
        <fullName evidence="2">Cytokinin riboside 5'-monophosphate phosphoribohydrolase</fullName>
        <ecNumber evidence="2">3.2.2.n1</ecNumber>
    </recommendedName>
</protein>
<organism evidence="3 4">
    <name type="scientific">Campylobacter avium LMG 24591</name>
    <dbReference type="NCBI Taxonomy" id="522484"/>
    <lineage>
        <taxon>Bacteria</taxon>
        <taxon>Pseudomonadati</taxon>
        <taxon>Campylobacterota</taxon>
        <taxon>Epsilonproteobacteria</taxon>
        <taxon>Campylobacterales</taxon>
        <taxon>Campylobacteraceae</taxon>
        <taxon>Campylobacter</taxon>
    </lineage>
</organism>
<comment type="similarity">
    <text evidence="2">Belongs to the LOG family.</text>
</comment>
<sequence length="202" mass="22775">MKDMSQDLKKFNEIDESKLKNPITFFGSARLKESSKYYKMAKDLAFRCIESGFTVVSGGGGGIMRAANEGAFCAKKSDKQNVSVGFNIYLPLEQRLNDFVDYNMLFDTLAIRKMALIDKSVAFVVFPGGFGTLDEFCEILTLKQLGFKKVPIFVVGSDFWYKFKDFIDDSLLSLEVISKGDEKLFEISDDLEEIINKLKGIV</sequence>
<name>A0A222MVD5_9BACT</name>
<dbReference type="Gene3D" id="3.40.50.450">
    <property type="match status" value="1"/>
</dbReference>
<dbReference type="EC" id="3.2.2.n1" evidence="2"/>
<comment type="catalytic activity">
    <reaction evidence="1">
        <text>AMP + H2O = D-ribose 5-phosphate + adenine</text>
        <dbReference type="Rhea" id="RHEA:20129"/>
        <dbReference type="ChEBI" id="CHEBI:15377"/>
        <dbReference type="ChEBI" id="CHEBI:16708"/>
        <dbReference type="ChEBI" id="CHEBI:78346"/>
        <dbReference type="ChEBI" id="CHEBI:456215"/>
        <dbReference type="EC" id="3.2.2.4"/>
    </reaction>
</comment>
<keyword evidence="4" id="KW-1185">Reference proteome</keyword>
<dbReference type="Pfam" id="PF03641">
    <property type="entry name" value="Lysine_decarbox"/>
    <property type="match status" value="1"/>
</dbReference>
<dbReference type="InterPro" id="IPR052341">
    <property type="entry name" value="LOG_family_nucleotidases"/>
</dbReference>
<dbReference type="EMBL" id="CP022347">
    <property type="protein sequence ID" value="ASQ29913.1"/>
    <property type="molecule type" value="Genomic_DNA"/>
</dbReference>
<dbReference type="GO" id="GO:0009691">
    <property type="term" value="P:cytokinin biosynthetic process"/>
    <property type="evidence" value="ECO:0007669"/>
    <property type="project" value="UniProtKB-UniRule"/>
</dbReference>
<accession>A0A222MVD5</accession>
<reference evidence="3 4" key="1">
    <citation type="submission" date="2017-07" db="EMBL/GenBank/DDBJ databases">
        <title>Analysis of two Campylobacter avium genomes and identification of a novel hippuricase gene.</title>
        <authorList>
            <person name="Miller W.G."/>
            <person name="Chapman M.H."/>
            <person name="Yee E."/>
            <person name="Revez J."/>
            <person name="Bono J.L."/>
            <person name="Rossi M."/>
        </authorList>
    </citation>
    <scope>NUCLEOTIDE SEQUENCE [LARGE SCALE GENOMIC DNA]</scope>
    <source>
        <strain evidence="3 4">LMG 24591</strain>
    </source>
</reference>
<dbReference type="InterPro" id="IPR005269">
    <property type="entry name" value="LOG"/>
</dbReference>
<keyword evidence="2" id="KW-0203">Cytokinin biosynthesis</keyword>
<dbReference type="NCBIfam" id="TIGR00730">
    <property type="entry name" value="Rossman fold protein, TIGR00730 family"/>
    <property type="match status" value="1"/>
</dbReference>
<proteinExistence type="inferred from homology"/>
<dbReference type="PANTHER" id="PTHR43393">
    <property type="entry name" value="CYTOKININ RIBOSIDE 5'-MONOPHOSPHATE PHOSPHORIBOHYDROLASE"/>
    <property type="match status" value="1"/>
</dbReference>
<dbReference type="KEGG" id="cavi:CAV_0241"/>
<dbReference type="OrthoDB" id="9801098at2"/>
<evidence type="ECO:0000313" key="4">
    <source>
        <dbReference type="Proteomes" id="UP000201169"/>
    </source>
</evidence>
<dbReference type="Proteomes" id="UP000201169">
    <property type="component" value="Chromosome"/>
</dbReference>
<dbReference type="GO" id="GO:0008714">
    <property type="term" value="F:AMP nucleosidase activity"/>
    <property type="evidence" value="ECO:0007669"/>
    <property type="project" value="UniProtKB-EC"/>
</dbReference>
<dbReference type="InterPro" id="IPR031100">
    <property type="entry name" value="LOG_fam"/>
</dbReference>
<gene>
    <name evidence="3" type="ORF">CAV_0241</name>
</gene>
<dbReference type="GO" id="GO:0005829">
    <property type="term" value="C:cytosol"/>
    <property type="evidence" value="ECO:0007669"/>
    <property type="project" value="TreeGrafter"/>
</dbReference>